<evidence type="ECO:0000256" key="3">
    <source>
        <dbReference type="SAM" id="Phobius"/>
    </source>
</evidence>
<sequence>MAQYAWMRIDAATTSTRPDFHARQLKDGRCWPIILIWIFVLLLTNFSTAFITWKISHERSILVYSPANKAIEYEIRTFSSSSVQEPTIYLGPPNDDVDRAWEDIYDAYQRTRIDAASAAKLPNQTASIGDDPGHYLITLDVFHQLHCLDFVRKQLYPSRYNTSSDLAVGRNGIRALEIEHTEHCIDTIRQSLQCSADIIPVLYKWDGYVGEVKGDARTVHTCRNFTKIQEWAAAHRVRHQIDKV</sequence>
<dbReference type="PANTHER" id="PTHR33365:SF4">
    <property type="entry name" value="CYCLOCHLOROTINE BIOSYNTHESIS PROTEIN O"/>
    <property type="match status" value="1"/>
</dbReference>
<dbReference type="EMBL" id="KN846956">
    <property type="protein sequence ID" value="KIW72270.1"/>
    <property type="molecule type" value="Genomic_DNA"/>
</dbReference>
<accession>A0A0D2G0I8</accession>
<dbReference type="Pfam" id="PF11807">
    <property type="entry name" value="UstYa"/>
    <property type="match status" value="1"/>
</dbReference>
<protein>
    <recommendedName>
        <fullName evidence="6">Tat pathway signal sequence</fullName>
    </recommendedName>
</protein>
<evidence type="ECO:0000313" key="5">
    <source>
        <dbReference type="Proteomes" id="UP000054266"/>
    </source>
</evidence>
<evidence type="ECO:0000256" key="2">
    <source>
        <dbReference type="ARBA" id="ARBA00035112"/>
    </source>
</evidence>
<dbReference type="STRING" id="5601.A0A0D2G0I8"/>
<evidence type="ECO:0008006" key="6">
    <source>
        <dbReference type="Google" id="ProtNLM"/>
    </source>
</evidence>
<dbReference type="Proteomes" id="UP000054266">
    <property type="component" value="Unassembled WGS sequence"/>
</dbReference>
<comment type="similarity">
    <text evidence="2">Belongs to the ustYa family.</text>
</comment>
<organism evidence="4 5">
    <name type="scientific">Phialophora macrospora</name>
    <dbReference type="NCBI Taxonomy" id="1851006"/>
    <lineage>
        <taxon>Eukaryota</taxon>
        <taxon>Fungi</taxon>
        <taxon>Dikarya</taxon>
        <taxon>Ascomycota</taxon>
        <taxon>Pezizomycotina</taxon>
        <taxon>Eurotiomycetes</taxon>
        <taxon>Chaetothyriomycetidae</taxon>
        <taxon>Chaetothyriales</taxon>
        <taxon>Herpotrichiellaceae</taxon>
        <taxon>Phialophora</taxon>
    </lineage>
</organism>
<proteinExistence type="inferred from homology"/>
<dbReference type="GO" id="GO:0043386">
    <property type="term" value="P:mycotoxin biosynthetic process"/>
    <property type="evidence" value="ECO:0007669"/>
    <property type="project" value="InterPro"/>
</dbReference>
<reference evidence="4 5" key="1">
    <citation type="submission" date="2015-01" db="EMBL/GenBank/DDBJ databases">
        <title>The Genome Sequence of Capronia semiimmersa CBS27337.</title>
        <authorList>
            <consortium name="The Broad Institute Genomics Platform"/>
            <person name="Cuomo C."/>
            <person name="de Hoog S."/>
            <person name="Gorbushina A."/>
            <person name="Stielow B."/>
            <person name="Teixiera M."/>
            <person name="Abouelleil A."/>
            <person name="Chapman S.B."/>
            <person name="Priest M."/>
            <person name="Young S.K."/>
            <person name="Wortman J."/>
            <person name="Nusbaum C."/>
            <person name="Birren B."/>
        </authorList>
    </citation>
    <scope>NUCLEOTIDE SEQUENCE [LARGE SCALE GENOMIC DNA]</scope>
    <source>
        <strain evidence="4 5">CBS 27337</strain>
    </source>
</reference>
<keyword evidence="3" id="KW-0472">Membrane</keyword>
<dbReference type="HOGENOM" id="CLU_042941_2_0_1"/>
<comment type="pathway">
    <text evidence="1">Mycotoxin biosynthesis.</text>
</comment>
<keyword evidence="5" id="KW-1185">Reference proteome</keyword>
<feature type="transmembrane region" description="Helical" evidence="3">
    <location>
        <begin position="30"/>
        <end position="53"/>
    </location>
</feature>
<evidence type="ECO:0000313" key="4">
    <source>
        <dbReference type="EMBL" id="KIW72270.1"/>
    </source>
</evidence>
<gene>
    <name evidence="4" type="ORF">PV04_00476</name>
</gene>
<dbReference type="InterPro" id="IPR021765">
    <property type="entry name" value="UstYa-like"/>
</dbReference>
<dbReference type="AlphaFoldDB" id="A0A0D2G0I8"/>
<dbReference type="PANTHER" id="PTHR33365">
    <property type="entry name" value="YALI0B05434P"/>
    <property type="match status" value="1"/>
</dbReference>
<name>A0A0D2G0I8_9EURO</name>
<keyword evidence="3" id="KW-0812">Transmembrane</keyword>
<keyword evidence="3" id="KW-1133">Transmembrane helix</keyword>
<evidence type="ECO:0000256" key="1">
    <source>
        <dbReference type="ARBA" id="ARBA00004685"/>
    </source>
</evidence>